<evidence type="ECO:0000256" key="3">
    <source>
        <dbReference type="RuleBase" id="RU004019"/>
    </source>
</evidence>
<protein>
    <submittedName>
        <fullName evidence="6">ETS-like proteinous factor</fullName>
    </submittedName>
</protein>
<feature type="region of interest" description="Disordered" evidence="4">
    <location>
        <begin position="66"/>
        <end position="119"/>
    </location>
</feature>
<dbReference type="PANTHER" id="PTHR11849:SF190">
    <property type="entry name" value="ETS-DOMAIN PROTEIN"/>
    <property type="match status" value="1"/>
</dbReference>
<dbReference type="GO" id="GO:0030154">
    <property type="term" value="P:cell differentiation"/>
    <property type="evidence" value="ECO:0007669"/>
    <property type="project" value="TreeGrafter"/>
</dbReference>
<gene>
    <name evidence="6" type="ORF">BV898_10747</name>
</gene>
<feature type="compositionally biased region" description="Polar residues" evidence="4">
    <location>
        <begin position="290"/>
        <end position="307"/>
    </location>
</feature>
<evidence type="ECO:0000313" key="7">
    <source>
        <dbReference type="Proteomes" id="UP000192578"/>
    </source>
</evidence>
<evidence type="ECO:0000256" key="2">
    <source>
        <dbReference type="ARBA" id="ARBA00023125"/>
    </source>
</evidence>
<dbReference type="GO" id="GO:0005634">
    <property type="term" value="C:nucleus"/>
    <property type="evidence" value="ECO:0007669"/>
    <property type="project" value="UniProtKB-SubCell"/>
</dbReference>
<organism evidence="6 7">
    <name type="scientific">Hypsibius exemplaris</name>
    <name type="common">Freshwater tardigrade</name>
    <dbReference type="NCBI Taxonomy" id="2072580"/>
    <lineage>
        <taxon>Eukaryota</taxon>
        <taxon>Metazoa</taxon>
        <taxon>Ecdysozoa</taxon>
        <taxon>Tardigrada</taxon>
        <taxon>Eutardigrada</taxon>
        <taxon>Parachela</taxon>
        <taxon>Hypsibioidea</taxon>
        <taxon>Hypsibiidae</taxon>
        <taxon>Hypsibius</taxon>
    </lineage>
</organism>
<name>A0A1W0WIS4_HYPEX</name>
<keyword evidence="3" id="KW-0539">Nucleus</keyword>
<feature type="region of interest" description="Disordered" evidence="4">
    <location>
        <begin position="567"/>
        <end position="645"/>
    </location>
</feature>
<keyword evidence="2 3" id="KW-0238">DNA-binding</keyword>
<dbReference type="InterPro" id="IPR046328">
    <property type="entry name" value="ETS_fam"/>
</dbReference>
<dbReference type="Gene3D" id="1.10.150.50">
    <property type="entry name" value="Transcription Factor, Ets-1"/>
    <property type="match status" value="1"/>
</dbReference>
<dbReference type="AlphaFoldDB" id="A0A1W0WIS4"/>
<dbReference type="SMART" id="SM00413">
    <property type="entry name" value="ETS"/>
    <property type="match status" value="1"/>
</dbReference>
<dbReference type="PRINTS" id="PR00454">
    <property type="entry name" value="ETSDOMAIN"/>
</dbReference>
<feature type="compositionally biased region" description="Basic and acidic residues" evidence="4">
    <location>
        <begin position="574"/>
        <end position="584"/>
    </location>
</feature>
<comment type="similarity">
    <text evidence="1 3">Belongs to the ETS family.</text>
</comment>
<feature type="compositionally biased region" description="Low complexity" evidence="4">
    <location>
        <begin position="308"/>
        <end position="323"/>
    </location>
</feature>
<dbReference type="OrthoDB" id="5975550at2759"/>
<dbReference type="Proteomes" id="UP000192578">
    <property type="component" value="Unassembled WGS sequence"/>
</dbReference>
<dbReference type="InterPro" id="IPR000418">
    <property type="entry name" value="Ets_dom"/>
</dbReference>
<feature type="compositionally biased region" description="Polar residues" evidence="4">
    <location>
        <begin position="246"/>
        <end position="259"/>
    </location>
</feature>
<dbReference type="FunFam" id="1.10.10.10:FF:001336">
    <property type="entry name" value="Epithelium specific ets factor 3, ese3, putative"/>
    <property type="match status" value="1"/>
</dbReference>
<dbReference type="SUPFAM" id="SSF47769">
    <property type="entry name" value="SAM/Pointed domain"/>
    <property type="match status" value="1"/>
</dbReference>
<evidence type="ECO:0000256" key="4">
    <source>
        <dbReference type="SAM" id="MobiDB-lite"/>
    </source>
</evidence>
<feature type="compositionally biased region" description="Low complexity" evidence="4">
    <location>
        <begin position="585"/>
        <end position="597"/>
    </location>
</feature>
<evidence type="ECO:0000259" key="5">
    <source>
        <dbReference type="PROSITE" id="PS50061"/>
    </source>
</evidence>
<dbReference type="EMBL" id="MTYJ01000094">
    <property type="protein sequence ID" value="OQV15118.1"/>
    <property type="molecule type" value="Genomic_DNA"/>
</dbReference>
<feature type="region of interest" description="Disordered" evidence="4">
    <location>
        <begin position="246"/>
        <end position="342"/>
    </location>
</feature>
<comment type="caution">
    <text evidence="6">The sequence shown here is derived from an EMBL/GenBank/DDBJ whole genome shotgun (WGS) entry which is preliminary data.</text>
</comment>
<dbReference type="SUPFAM" id="SSF46785">
    <property type="entry name" value="Winged helix' DNA-binding domain"/>
    <property type="match status" value="1"/>
</dbReference>
<evidence type="ECO:0000256" key="1">
    <source>
        <dbReference type="ARBA" id="ARBA00005562"/>
    </source>
</evidence>
<dbReference type="InterPro" id="IPR036390">
    <property type="entry name" value="WH_DNA-bd_sf"/>
</dbReference>
<feature type="compositionally biased region" description="Low complexity" evidence="4">
    <location>
        <begin position="69"/>
        <end position="115"/>
    </location>
</feature>
<comment type="subcellular location">
    <subcellularLocation>
        <location evidence="3">Nucleus</location>
    </subcellularLocation>
</comment>
<dbReference type="InterPro" id="IPR013761">
    <property type="entry name" value="SAM/pointed_sf"/>
</dbReference>
<sequence>MEQMKRRKSLGDALSGMGTLLQALERRPSASELPALSRISTDLFVNGQAKPLSPMQQCLANVALVAASQQHQHQPQHQPQPQHQHQQPQPQHQPQHQHQHQQQPQQHQQPQQQQQLKQLKQLDCAVEAAPRRVPGSPDSMPDLNLNNIHTSQQQYASNSPVLIQQQQNWTQQSYSCNEFNNQQVLSEAERIVPRKRCPLANPLRTAPDESAITAACSPAQSTECKPASAQPSTNVNCFAPNISSPRTDTTSFHSDSVGFSNPPFPRQPQQTNMAASSSCAQQLSAPRHSSGGSTMLPNLQQNLGQISYTGNGNQSGYYNNGPNMSNTWEQQQQGPSVVPFATHSGYLQPQQQQQPTRQKTATFSMLGRSDQKTSLYQRGPAGWTSKHPCAWSPMDCQLWFQSVAEDNGFIPGSLDFGMFEGVNGAMLTRMGCIDFIMKDKAHGEMWFHALGRILDQCTSATDIGQLIPKNEPTENLNMYGNSSLQFLSPANLTGPVGTDMSEYLQDHFSNDEFDDIDINGEAVNFPCQPPLQDYTCLNGAAVQGQSPYYTPASFVAQAQVSSSFCSTSQNSDGMDYKSDMESESTRSCSTYSTPSSSRLVYSFGSYSPTERSSSSADSTPPRQVRTRAPKPEKQQNKGRSKHGTRGNHLWEFIRDLLVSKDTKLNPKIVKWENQEQGVFRFVESEAVAKMWGEKKCNPRMTYEKLSRAMRYYYKSNILMPVIGRRLVYRFGAKATGWRV</sequence>
<feature type="compositionally biased region" description="Polar residues" evidence="4">
    <location>
        <begin position="604"/>
        <end position="621"/>
    </location>
</feature>
<feature type="compositionally biased region" description="Low complexity" evidence="4">
    <location>
        <begin position="274"/>
        <end position="285"/>
    </location>
</feature>
<keyword evidence="7" id="KW-1185">Reference proteome</keyword>
<feature type="domain" description="ETS" evidence="5">
    <location>
        <begin position="647"/>
        <end position="731"/>
    </location>
</feature>
<dbReference type="PANTHER" id="PTHR11849">
    <property type="entry name" value="ETS"/>
    <property type="match status" value="1"/>
</dbReference>
<feature type="compositionally biased region" description="Polar residues" evidence="4">
    <location>
        <begin position="324"/>
        <end position="335"/>
    </location>
</feature>
<feature type="compositionally biased region" description="Basic residues" evidence="4">
    <location>
        <begin position="636"/>
        <end position="645"/>
    </location>
</feature>
<dbReference type="GO" id="GO:0043565">
    <property type="term" value="F:sequence-specific DNA binding"/>
    <property type="evidence" value="ECO:0007669"/>
    <property type="project" value="InterPro"/>
</dbReference>
<dbReference type="PROSITE" id="PS50061">
    <property type="entry name" value="ETS_DOMAIN_3"/>
    <property type="match status" value="1"/>
</dbReference>
<dbReference type="Pfam" id="PF00178">
    <property type="entry name" value="Ets"/>
    <property type="match status" value="1"/>
</dbReference>
<accession>A0A1W0WIS4</accession>
<reference evidence="7" key="1">
    <citation type="submission" date="2017-01" db="EMBL/GenBank/DDBJ databases">
        <title>Comparative genomics of anhydrobiosis in the tardigrade Hypsibius dujardini.</title>
        <authorList>
            <person name="Yoshida Y."/>
            <person name="Koutsovoulos G."/>
            <person name="Laetsch D."/>
            <person name="Stevens L."/>
            <person name="Kumar S."/>
            <person name="Horikawa D."/>
            <person name="Ishino K."/>
            <person name="Komine S."/>
            <person name="Tomita M."/>
            <person name="Blaxter M."/>
            <person name="Arakawa K."/>
        </authorList>
    </citation>
    <scope>NUCLEOTIDE SEQUENCE [LARGE SCALE GENOMIC DNA]</scope>
    <source>
        <strain evidence="7">Z151</strain>
    </source>
</reference>
<proteinExistence type="inferred from homology"/>
<dbReference type="GO" id="GO:0000981">
    <property type="term" value="F:DNA-binding transcription factor activity, RNA polymerase II-specific"/>
    <property type="evidence" value="ECO:0007669"/>
    <property type="project" value="TreeGrafter"/>
</dbReference>
<dbReference type="InterPro" id="IPR036388">
    <property type="entry name" value="WH-like_DNA-bd_sf"/>
</dbReference>
<evidence type="ECO:0000313" key="6">
    <source>
        <dbReference type="EMBL" id="OQV15118.1"/>
    </source>
</evidence>
<dbReference type="Gene3D" id="1.10.10.10">
    <property type="entry name" value="Winged helix-like DNA-binding domain superfamily/Winged helix DNA-binding domain"/>
    <property type="match status" value="1"/>
</dbReference>